<dbReference type="InterPro" id="IPR005034">
    <property type="entry name" value="Dicer_dimerisation"/>
</dbReference>
<dbReference type="Gene3D" id="1.10.1520.10">
    <property type="entry name" value="Ribonuclease III domain"/>
    <property type="match status" value="2"/>
</dbReference>
<evidence type="ECO:0000256" key="1">
    <source>
        <dbReference type="ARBA" id="ARBA00022737"/>
    </source>
</evidence>
<dbReference type="SMART" id="SM00490">
    <property type="entry name" value="HELICc"/>
    <property type="match status" value="1"/>
</dbReference>
<feature type="domain" description="RNase III" evidence="7">
    <location>
        <begin position="935"/>
        <end position="1078"/>
    </location>
</feature>
<dbReference type="SMART" id="SM00535">
    <property type="entry name" value="RIBOc"/>
    <property type="match status" value="2"/>
</dbReference>
<dbReference type="PROSITE" id="PS00517">
    <property type="entry name" value="RNASE_3_1"/>
    <property type="match status" value="1"/>
</dbReference>
<dbReference type="InterPro" id="IPR011545">
    <property type="entry name" value="DEAD/DEAH_box_helicase_dom"/>
</dbReference>
<proteinExistence type="inferred from homology"/>
<evidence type="ECO:0000256" key="5">
    <source>
        <dbReference type="ARBA" id="ARBA00022840"/>
    </source>
</evidence>
<keyword evidence="4" id="KW-0347">Helicase</keyword>
<dbReference type="SUPFAM" id="SSF69065">
    <property type="entry name" value="RNase III domain-like"/>
    <property type="match status" value="2"/>
</dbReference>
<keyword evidence="1" id="KW-0677">Repeat</keyword>
<dbReference type="InterPro" id="IPR036389">
    <property type="entry name" value="RNase_III_sf"/>
</dbReference>
<feature type="domain" description="Helicase ATP-binding" evidence="8">
    <location>
        <begin position="25"/>
        <end position="199"/>
    </location>
</feature>
<dbReference type="EMBL" id="KV417485">
    <property type="protein sequence ID" value="KZP32618.1"/>
    <property type="molecule type" value="Genomic_DNA"/>
</dbReference>
<dbReference type="OrthoDB" id="416741at2759"/>
<dbReference type="PANTHER" id="PTHR14950:SF37">
    <property type="entry name" value="ENDORIBONUCLEASE DICER"/>
    <property type="match status" value="1"/>
</dbReference>
<dbReference type="GO" id="GO:0004386">
    <property type="term" value="F:helicase activity"/>
    <property type="evidence" value="ECO:0007669"/>
    <property type="project" value="UniProtKB-KW"/>
</dbReference>
<dbReference type="Gene3D" id="3.30.160.380">
    <property type="entry name" value="Dicer dimerisation domain"/>
    <property type="match status" value="1"/>
</dbReference>
<evidence type="ECO:0008006" key="13">
    <source>
        <dbReference type="Google" id="ProtNLM"/>
    </source>
</evidence>
<evidence type="ECO:0000259" key="8">
    <source>
        <dbReference type="PROSITE" id="PS51192"/>
    </source>
</evidence>
<keyword evidence="12" id="KW-1185">Reference proteome</keyword>
<dbReference type="GO" id="GO:0005524">
    <property type="term" value="F:ATP binding"/>
    <property type="evidence" value="ECO:0007669"/>
    <property type="project" value="UniProtKB-KW"/>
</dbReference>
<dbReference type="Pfam" id="PF00271">
    <property type="entry name" value="Helicase_C"/>
    <property type="match status" value="1"/>
</dbReference>
<sequence length="1451" mass="163128">MTAVKAVEAPPDAKLLLPRRYQEEIFRQSREGNVIAALDTGSGKTFISTLLIKWMSLQEHAQGKAIIFLVPKVTLVEQQGDFIAAQTPLRVKKLRGSVEMDLTDREKWREAFSSADVLVMTAQIFTNILTHSHWSIEKVSLIVFDECHHCRKNHAYNAIMREYHQIPLPFRPKIFGMTASPIWNPKDPEGSLATLEKNLDAIAISVKENVVELMKNSPRPKEIIRQFPKPPENYVYLKIPLRDPLFLYEGSDHMDVPWEKIRTRYYMTLQSLGPYSADLYLYHDFKQRIGTFISSQPQDSVTQDFNQNSTETVDRPATLPRDVIEMNNILSEYETFFSDQSGDVPIPVPLAWCSPKVQVLIGILRDCALSSFQGIIFVEQRQVATCLAKILPQVPELQGLIRCAELVGHGGANAGSVQARGMGLARQGDIVQLFRDKHINLIVATSVAEEGLDFPACDIVIRFDPLSHMVGYVQSRGRARNKTSSFVVMIEDNNTEDLERYRAFLNTEPELRKVYANRTRKLRPVEEDGEEGVSLDDLANRERYIVPSTGAILTYNTSINLLNYLCSLIPHDNFTTIPTPKFSGDFIATVELPAGLPIPREKLVYSGPEKTSKREAKRAAAFVAVKALHALNVFDDFLLPTSTSKGKVTEDADGKVLPNIDSLPDTLIVPVRDPWVVGPTLWLHVVLIDGLSTAGLITGTPLPGVEIDWEDSTIRIIGTYRVIFEWGEEHIQRRMLHDYTKHCIWYCNTGRPIDNPLSCFMVPITGQNQPDWRTIESFVSNPHGSFDWSSIGDKDYGHLLVMNINEFGRSLILRNIRSDLSPLSTPPPGSLEAEKGFATYKDFWTEKWTRKKRPAVVPDDGPLIEVTVLQRQGLGHYVRKGHPPPDMKGWEQPGSGTTFLTAQGCCRWVKIPESIYQLFHLFPRILHRITDVYRVRQARLELGLPPMTDDWMVEASTLPTTDAGFNNQRLETLGDAVLKLAITVHVFERYPYRHEGQLSVLRQGSISNRALLSRAKQIRLEDFLTSEPQSVHVWRYVNSADHDPDNSNIRRRVTRQFPRRSLQDCMEATLGAAFMTAGMNLALRAGDALGLAFGGSQPWSIRYSRLPYKSPVPPLFLDLQDRIGYEFHRGELLVEAMTHPSFCSNDSPSYQRLEFLGDAIIDLVVLKYLFDKFPKATSGELSWARSRAVCAPALASIAIKRLDMHKTILINNVGLSSAINRYVPVLEELSFEDIVNKGWKHDPPKAISDVVESIIGAVLVDSGYNYELTVAVTEIMMEDLLCVLTPTLRKDPISDLMIWTSCAGCRRIAFQKSQTTTDGRKIDSVAILVHDTIVAGPISAPNPSLAKGLASERARMVLEDPKSHLSLANLCDCTKRMLLESSQQVPATEVDAKIKDKAEVQLTDETEEGFAKLAEKARKDFQSMATLSSKPLDDFTDELAVETMLSFFDED</sequence>
<feature type="domain" description="Dicer dsRNA-binding fold" evidence="10">
    <location>
        <begin position="548"/>
        <end position="648"/>
    </location>
</feature>
<dbReference type="GO" id="GO:0005634">
    <property type="term" value="C:nucleus"/>
    <property type="evidence" value="ECO:0007669"/>
    <property type="project" value="TreeGrafter"/>
</dbReference>
<dbReference type="GO" id="GO:0004525">
    <property type="term" value="F:ribonuclease III activity"/>
    <property type="evidence" value="ECO:0007669"/>
    <property type="project" value="InterPro"/>
</dbReference>
<dbReference type="PROSITE" id="PS50142">
    <property type="entry name" value="RNASE_3_2"/>
    <property type="match status" value="2"/>
</dbReference>
<dbReference type="PROSITE" id="PS51192">
    <property type="entry name" value="HELICASE_ATP_BIND_1"/>
    <property type="match status" value="1"/>
</dbReference>
<dbReference type="SMART" id="SM00487">
    <property type="entry name" value="DEXDc"/>
    <property type="match status" value="1"/>
</dbReference>
<dbReference type="PROSITE" id="PS51194">
    <property type="entry name" value="HELICASE_CTER"/>
    <property type="match status" value="1"/>
</dbReference>
<organism evidence="11 12">
    <name type="scientific">Athelia psychrophila</name>
    <dbReference type="NCBI Taxonomy" id="1759441"/>
    <lineage>
        <taxon>Eukaryota</taxon>
        <taxon>Fungi</taxon>
        <taxon>Dikarya</taxon>
        <taxon>Basidiomycota</taxon>
        <taxon>Agaricomycotina</taxon>
        <taxon>Agaricomycetes</taxon>
        <taxon>Agaricomycetidae</taxon>
        <taxon>Atheliales</taxon>
        <taxon>Atheliaceae</taxon>
        <taxon>Athelia</taxon>
    </lineage>
</organism>
<keyword evidence="3" id="KW-0378">Hydrolase</keyword>
<keyword evidence="2" id="KW-0547">Nucleotide-binding</keyword>
<protein>
    <recommendedName>
        <fullName evidence="13">P-loop containing nucleoside triphosphate hydrolase protein</fullName>
    </recommendedName>
</protein>
<dbReference type="Pfam" id="PF03368">
    <property type="entry name" value="Dicer_dimer"/>
    <property type="match status" value="1"/>
</dbReference>
<dbReference type="GO" id="GO:0005737">
    <property type="term" value="C:cytoplasm"/>
    <property type="evidence" value="ECO:0007669"/>
    <property type="project" value="TreeGrafter"/>
</dbReference>
<dbReference type="Pfam" id="PF00270">
    <property type="entry name" value="DEAD"/>
    <property type="match status" value="1"/>
</dbReference>
<dbReference type="GO" id="GO:0030422">
    <property type="term" value="P:siRNA processing"/>
    <property type="evidence" value="ECO:0007669"/>
    <property type="project" value="TreeGrafter"/>
</dbReference>
<dbReference type="STRING" id="436010.A0A166VDM6"/>
<evidence type="ECO:0000256" key="2">
    <source>
        <dbReference type="ARBA" id="ARBA00022741"/>
    </source>
</evidence>
<name>A0A166VDM6_9AGAM</name>
<gene>
    <name evidence="11" type="ORF">FIBSPDRAFT_812191</name>
</gene>
<feature type="domain" description="RNase III" evidence="7">
    <location>
        <begin position="1116"/>
        <end position="1263"/>
    </location>
</feature>
<keyword evidence="6" id="KW-0694">RNA-binding</keyword>
<dbReference type="SUPFAM" id="SSF52540">
    <property type="entry name" value="P-loop containing nucleoside triphosphate hydrolases"/>
    <property type="match status" value="1"/>
</dbReference>
<evidence type="ECO:0000256" key="3">
    <source>
        <dbReference type="ARBA" id="ARBA00022801"/>
    </source>
</evidence>
<evidence type="ECO:0000259" key="7">
    <source>
        <dbReference type="PROSITE" id="PS50142"/>
    </source>
</evidence>
<dbReference type="Pfam" id="PF00636">
    <property type="entry name" value="Ribonuclease_3"/>
    <property type="match status" value="2"/>
</dbReference>
<evidence type="ECO:0000259" key="9">
    <source>
        <dbReference type="PROSITE" id="PS51194"/>
    </source>
</evidence>
<dbReference type="InterPro" id="IPR014001">
    <property type="entry name" value="Helicase_ATP-bd"/>
</dbReference>
<dbReference type="InterPro" id="IPR027417">
    <property type="entry name" value="P-loop_NTPase"/>
</dbReference>
<dbReference type="Proteomes" id="UP000076532">
    <property type="component" value="Unassembled WGS sequence"/>
</dbReference>
<dbReference type="InterPro" id="IPR000999">
    <property type="entry name" value="RNase_III_dom"/>
</dbReference>
<keyword evidence="5" id="KW-0067">ATP-binding</keyword>
<dbReference type="GO" id="GO:0003723">
    <property type="term" value="F:RNA binding"/>
    <property type="evidence" value="ECO:0007669"/>
    <property type="project" value="UniProtKB-UniRule"/>
</dbReference>
<comment type="similarity">
    <text evidence="6">Belongs to the helicase family. Dicer subfamily.</text>
</comment>
<feature type="domain" description="Helicase C-terminal" evidence="9">
    <location>
        <begin position="359"/>
        <end position="523"/>
    </location>
</feature>
<dbReference type="CDD" id="cd18034">
    <property type="entry name" value="DEXHc_dicer"/>
    <property type="match status" value="1"/>
</dbReference>
<dbReference type="PANTHER" id="PTHR14950">
    <property type="entry name" value="DICER-RELATED"/>
    <property type="match status" value="1"/>
</dbReference>
<evidence type="ECO:0000313" key="12">
    <source>
        <dbReference type="Proteomes" id="UP000076532"/>
    </source>
</evidence>
<dbReference type="PROSITE" id="PS51327">
    <property type="entry name" value="DICER_DSRBF"/>
    <property type="match status" value="1"/>
</dbReference>
<evidence type="ECO:0000256" key="4">
    <source>
        <dbReference type="ARBA" id="ARBA00022806"/>
    </source>
</evidence>
<evidence type="ECO:0000259" key="10">
    <source>
        <dbReference type="PROSITE" id="PS51327"/>
    </source>
</evidence>
<dbReference type="InterPro" id="IPR038248">
    <property type="entry name" value="Dicer_dimer_sf"/>
</dbReference>
<evidence type="ECO:0000256" key="6">
    <source>
        <dbReference type="PROSITE-ProRule" id="PRU00657"/>
    </source>
</evidence>
<accession>A0A166VDM6</accession>
<reference evidence="11 12" key="1">
    <citation type="journal article" date="2016" name="Mol. Biol. Evol.">
        <title>Comparative Genomics of Early-Diverging Mushroom-Forming Fungi Provides Insights into the Origins of Lignocellulose Decay Capabilities.</title>
        <authorList>
            <person name="Nagy L.G."/>
            <person name="Riley R."/>
            <person name="Tritt A."/>
            <person name="Adam C."/>
            <person name="Daum C."/>
            <person name="Floudas D."/>
            <person name="Sun H."/>
            <person name="Yadav J.S."/>
            <person name="Pangilinan J."/>
            <person name="Larsson K.H."/>
            <person name="Matsuura K."/>
            <person name="Barry K."/>
            <person name="Labutti K."/>
            <person name="Kuo R."/>
            <person name="Ohm R.A."/>
            <person name="Bhattacharya S.S."/>
            <person name="Shirouzu T."/>
            <person name="Yoshinaga Y."/>
            <person name="Martin F.M."/>
            <person name="Grigoriev I.V."/>
            <person name="Hibbett D.S."/>
        </authorList>
    </citation>
    <scope>NUCLEOTIDE SEQUENCE [LARGE SCALE GENOMIC DNA]</scope>
    <source>
        <strain evidence="11 12">CBS 109695</strain>
    </source>
</reference>
<evidence type="ECO:0000313" key="11">
    <source>
        <dbReference type="EMBL" id="KZP32618.1"/>
    </source>
</evidence>
<dbReference type="Gene3D" id="3.40.50.300">
    <property type="entry name" value="P-loop containing nucleotide triphosphate hydrolases"/>
    <property type="match status" value="2"/>
</dbReference>
<dbReference type="CDD" id="cd00593">
    <property type="entry name" value="RIBOc"/>
    <property type="match status" value="2"/>
</dbReference>
<dbReference type="InterPro" id="IPR001650">
    <property type="entry name" value="Helicase_C-like"/>
</dbReference>